<reference evidence="6 7" key="1">
    <citation type="journal article" date="2021" name="Int. J. Syst. Evol. Microbiol.">
        <title>Reticulibacter mediterranei gen. nov., sp. nov., within the new family Reticulibacteraceae fam. nov., and Ktedonospora formicarum gen. nov., sp. nov., Ktedonobacter robiniae sp. nov., Dictyobacter formicarum sp. nov. and Dictyobacter arantiisoli sp. nov., belonging to the class Ktedonobacteria.</title>
        <authorList>
            <person name="Yabe S."/>
            <person name="Zheng Y."/>
            <person name="Wang C.M."/>
            <person name="Sakai Y."/>
            <person name="Abe K."/>
            <person name="Yokota A."/>
            <person name="Donadio S."/>
            <person name="Cavaletti L."/>
            <person name="Monciardini P."/>
        </authorList>
    </citation>
    <scope>NUCLEOTIDE SEQUENCE [LARGE SCALE GENOMIC DNA]</scope>
    <source>
        <strain evidence="6 7">SOSP1-9</strain>
    </source>
</reference>
<feature type="domain" description="ABC transporter" evidence="5">
    <location>
        <begin position="25"/>
        <end position="261"/>
    </location>
</feature>
<dbReference type="Proteomes" id="UP000635565">
    <property type="component" value="Unassembled WGS sequence"/>
</dbReference>
<evidence type="ECO:0000256" key="4">
    <source>
        <dbReference type="ARBA" id="ARBA00022840"/>
    </source>
</evidence>
<dbReference type="PROSITE" id="PS50893">
    <property type="entry name" value="ABC_TRANSPORTER_2"/>
    <property type="match status" value="2"/>
</dbReference>
<proteinExistence type="predicted"/>
<dbReference type="PANTHER" id="PTHR43790:SF9">
    <property type="entry name" value="GALACTOFURANOSE TRANSPORTER ATP-BINDING PROTEIN YTFR"/>
    <property type="match status" value="1"/>
</dbReference>
<keyword evidence="7" id="KW-1185">Reference proteome</keyword>
<dbReference type="EMBL" id="BNJJ01000001">
    <property type="protein sequence ID" value="GHO82183.1"/>
    <property type="molecule type" value="Genomic_DNA"/>
</dbReference>
<dbReference type="Gene3D" id="3.40.50.300">
    <property type="entry name" value="P-loop containing nucleotide triphosphate hydrolases"/>
    <property type="match status" value="2"/>
</dbReference>
<name>A0ABQ3V8M9_9CHLR</name>
<dbReference type="InterPro" id="IPR017871">
    <property type="entry name" value="ABC_transporter-like_CS"/>
</dbReference>
<feature type="domain" description="ABC transporter" evidence="5">
    <location>
        <begin position="280"/>
        <end position="526"/>
    </location>
</feature>
<keyword evidence="1" id="KW-0813">Transport</keyword>
<evidence type="ECO:0000256" key="2">
    <source>
        <dbReference type="ARBA" id="ARBA00022737"/>
    </source>
</evidence>
<dbReference type="CDD" id="cd03215">
    <property type="entry name" value="ABC_Carb_Monos_II"/>
    <property type="match status" value="1"/>
</dbReference>
<evidence type="ECO:0000313" key="7">
    <source>
        <dbReference type="Proteomes" id="UP000635565"/>
    </source>
</evidence>
<dbReference type="PANTHER" id="PTHR43790">
    <property type="entry name" value="CARBOHYDRATE TRANSPORT ATP-BINDING PROTEIN MG119-RELATED"/>
    <property type="match status" value="1"/>
</dbReference>
<dbReference type="SMART" id="SM00382">
    <property type="entry name" value="AAA"/>
    <property type="match status" value="2"/>
</dbReference>
<dbReference type="SUPFAM" id="SSF52540">
    <property type="entry name" value="P-loop containing nucleoside triphosphate hydrolases"/>
    <property type="match status" value="2"/>
</dbReference>
<evidence type="ECO:0000256" key="3">
    <source>
        <dbReference type="ARBA" id="ARBA00022741"/>
    </source>
</evidence>
<evidence type="ECO:0000256" key="1">
    <source>
        <dbReference type="ARBA" id="ARBA00022448"/>
    </source>
</evidence>
<dbReference type="PROSITE" id="PS00211">
    <property type="entry name" value="ABC_TRANSPORTER_1"/>
    <property type="match status" value="1"/>
</dbReference>
<gene>
    <name evidence="6" type="primary">rbsA2</name>
    <name evidence="6" type="ORF">KSZ_01890</name>
</gene>
<dbReference type="InterPro" id="IPR003439">
    <property type="entry name" value="ABC_transporter-like_ATP-bd"/>
</dbReference>
<dbReference type="CDD" id="cd03216">
    <property type="entry name" value="ABC_Carb_Monos_I"/>
    <property type="match status" value="1"/>
</dbReference>
<dbReference type="InterPro" id="IPR050107">
    <property type="entry name" value="ABC_carbohydrate_import_ATPase"/>
</dbReference>
<keyword evidence="3" id="KW-0547">Nucleotide-binding</keyword>
<keyword evidence="2" id="KW-0677">Repeat</keyword>
<dbReference type="GO" id="GO:0005524">
    <property type="term" value="F:ATP binding"/>
    <property type="evidence" value="ECO:0007669"/>
    <property type="project" value="UniProtKB-KW"/>
</dbReference>
<keyword evidence="4 6" id="KW-0067">ATP-binding</keyword>
<evidence type="ECO:0000259" key="5">
    <source>
        <dbReference type="PROSITE" id="PS50893"/>
    </source>
</evidence>
<evidence type="ECO:0000313" key="6">
    <source>
        <dbReference type="EMBL" id="GHO82183.1"/>
    </source>
</evidence>
<dbReference type="Pfam" id="PF00005">
    <property type="entry name" value="ABC_tran"/>
    <property type="match status" value="2"/>
</dbReference>
<sequence>MNTIAGAGNNEVLPVSREDGKIPLLEMVKITKRFPGVQALNEVSLSIQAGEVRALLGENGAGKSTLMNILDGVFSEYGGEILIDGRTVSIHTPRDAQKLGIAMIHQELNLVPELSIADNIFLGRELRTNWGTLDRKRMRQETAALLAELDIVIPPDRPVRLLRLAEQQLIEVAKALSLKARILIMDEPTSALADAEVARLFRIIHRLSASGVAIFYISHRLEELLGLAHTVTVLRDGELIGTHQLTSVTRSDLIRMMVGRPLHEVFPKTEETSLPEQELLRVEHLSLNRREGESHRPLYDISFRLCAGEIIGLAGLMGAGRTEVLETIFGVYPRHRVSGNVYLKGKLLNARSPRQAIRHGLAFATEDRKSQSLITRLSVAFNITLAALKLFTSTTFINRKKEDVAVIESIHRLRIKTSQASTVVDTLSGGNQQKVVLAKCLLTQPQVILLDEPTRGIDVGAKAEIYELMSRLARSGIGIILVSSELLELLGMCDRILVLCEGSLTGEFRRGEVTQEMILEAATTQQVRVNASKHSI</sequence>
<organism evidence="6 7">
    <name type="scientific">Dictyobacter formicarum</name>
    <dbReference type="NCBI Taxonomy" id="2778368"/>
    <lineage>
        <taxon>Bacteria</taxon>
        <taxon>Bacillati</taxon>
        <taxon>Chloroflexota</taxon>
        <taxon>Ktedonobacteria</taxon>
        <taxon>Ktedonobacterales</taxon>
        <taxon>Dictyobacteraceae</taxon>
        <taxon>Dictyobacter</taxon>
    </lineage>
</organism>
<dbReference type="InterPro" id="IPR027417">
    <property type="entry name" value="P-loop_NTPase"/>
</dbReference>
<protein>
    <submittedName>
        <fullName evidence="6">Ribose import ATP-binding protein RbsA 2</fullName>
    </submittedName>
</protein>
<comment type="caution">
    <text evidence="6">The sequence shown here is derived from an EMBL/GenBank/DDBJ whole genome shotgun (WGS) entry which is preliminary data.</text>
</comment>
<dbReference type="InterPro" id="IPR003593">
    <property type="entry name" value="AAA+_ATPase"/>
</dbReference>
<accession>A0ABQ3V8M9</accession>